<dbReference type="AlphaFoldDB" id="A0A5B7J6X2"/>
<keyword evidence="1" id="KW-0472">Membrane</keyword>
<evidence type="ECO:0000313" key="2">
    <source>
        <dbReference type="EMBL" id="MPC92480.1"/>
    </source>
</evidence>
<gene>
    <name evidence="2" type="ORF">E2C01_087571</name>
</gene>
<name>A0A5B7J6X2_PORTR</name>
<feature type="transmembrane region" description="Helical" evidence="1">
    <location>
        <begin position="54"/>
        <end position="71"/>
    </location>
</feature>
<evidence type="ECO:0000313" key="3">
    <source>
        <dbReference type="Proteomes" id="UP000324222"/>
    </source>
</evidence>
<keyword evidence="3" id="KW-1185">Reference proteome</keyword>
<dbReference type="OrthoDB" id="5296287at2759"/>
<protein>
    <submittedName>
        <fullName evidence="2">Uncharacterized protein</fullName>
    </submittedName>
</protein>
<proteinExistence type="predicted"/>
<feature type="transmembrane region" description="Helical" evidence="1">
    <location>
        <begin position="20"/>
        <end position="42"/>
    </location>
</feature>
<sequence>MAGTVYFGLSLSGAIISDNPFLYMVLSALMEVPAYTLTIPLVRRLGSKGPLSSFFLTSGVVLLALAFTPSGQ</sequence>
<keyword evidence="1" id="KW-0812">Transmembrane</keyword>
<comment type="caution">
    <text evidence="2">The sequence shown here is derived from an EMBL/GenBank/DDBJ whole genome shotgun (WGS) entry which is preliminary data.</text>
</comment>
<evidence type="ECO:0000256" key="1">
    <source>
        <dbReference type="SAM" id="Phobius"/>
    </source>
</evidence>
<reference evidence="2 3" key="1">
    <citation type="submission" date="2019-05" db="EMBL/GenBank/DDBJ databases">
        <title>Another draft genome of Portunus trituberculatus and its Hox gene families provides insights of decapod evolution.</title>
        <authorList>
            <person name="Jeong J.-H."/>
            <person name="Song I."/>
            <person name="Kim S."/>
            <person name="Choi T."/>
            <person name="Kim D."/>
            <person name="Ryu S."/>
            <person name="Kim W."/>
        </authorList>
    </citation>
    <scope>NUCLEOTIDE SEQUENCE [LARGE SCALE GENOMIC DNA]</scope>
    <source>
        <tissue evidence="2">Muscle</tissue>
    </source>
</reference>
<accession>A0A5B7J6X2</accession>
<organism evidence="2 3">
    <name type="scientific">Portunus trituberculatus</name>
    <name type="common">Swimming crab</name>
    <name type="synonym">Neptunus trituberculatus</name>
    <dbReference type="NCBI Taxonomy" id="210409"/>
    <lineage>
        <taxon>Eukaryota</taxon>
        <taxon>Metazoa</taxon>
        <taxon>Ecdysozoa</taxon>
        <taxon>Arthropoda</taxon>
        <taxon>Crustacea</taxon>
        <taxon>Multicrustacea</taxon>
        <taxon>Malacostraca</taxon>
        <taxon>Eumalacostraca</taxon>
        <taxon>Eucarida</taxon>
        <taxon>Decapoda</taxon>
        <taxon>Pleocyemata</taxon>
        <taxon>Brachyura</taxon>
        <taxon>Eubrachyura</taxon>
        <taxon>Portunoidea</taxon>
        <taxon>Portunidae</taxon>
        <taxon>Portuninae</taxon>
        <taxon>Portunus</taxon>
    </lineage>
</organism>
<keyword evidence="1" id="KW-1133">Transmembrane helix</keyword>
<dbReference type="Proteomes" id="UP000324222">
    <property type="component" value="Unassembled WGS sequence"/>
</dbReference>
<dbReference type="EMBL" id="VSRR010091412">
    <property type="protein sequence ID" value="MPC92480.1"/>
    <property type="molecule type" value="Genomic_DNA"/>
</dbReference>